<feature type="region of interest" description="Disordered" evidence="1">
    <location>
        <begin position="151"/>
        <end position="203"/>
    </location>
</feature>
<organism evidence="2 3">
    <name type="scientific">Pandoravirus inopinatum</name>
    <dbReference type="NCBI Taxonomy" id="1605721"/>
    <lineage>
        <taxon>Viruses</taxon>
        <taxon>Pandoravirus</taxon>
    </lineage>
</organism>
<reference evidence="2 3" key="1">
    <citation type="journal article" date="2015" name="Parasitol. Res.">
        <title>Viruses in close associations with free-living amoebae.</title>
        <authorList>
            <person name="Scheid P."/>
        </authorList>
    </citation>
    <scope>NUCLEOTIDE SEQUENCE [LARGE SCALE GENOMIC DNA]</scope>
    <source>
        <strain evidence="2">KlaHel</strain>
    </source>
</reference>
<feature type="region of interest" description="Disordered" evidence="1">
    <location>
        <begin position="391"/>
        <end position="430"/>
    </location>
</feature>
<dbReference type="KEGG" id="vg:23462023"/>
<dbReference type="GeneID" id="23462023"/>
<evidence type="ECO:0000313" key="3">
    <source>
        <dbReference type="Proteomes" id="UP000202511"/>
    </source>
</evidence>
<protein>
    <submittedName>
        <fullName evidence="2">Uncharacterized protein</fullName>
    </submittedName>
</protein>
<evidence type="ECO:0000313" key="2">
    <source>
        <dbReference type="EMBL" id="AJF97106.1"/>
    </source>
</evidence>
<proteinExistence type="predicted"/>
<feature type="compositionally biased region" description="Acidic residues" evidence="1">
    <location>
        <begin position="164"/>
        <end position="182"/>
    </location>
</feature>
<dbReference type="EMBL" id="KP136319">
    <property type="protein sequence ID" value="AJF97106.1"/>
    <property type="molecule type" value="Genomic_DNA"/>
</dbReference>
<evidence type="ECO:0000256" key="1">
    <source>
        <dbReference type="SAM" id="MobiDB-lite"/>
    </source>
</evidence>
<sequence length="735" mass="79833">MPANLVVQSGVWIFSRRHGIGAIKKRRAKKRPVDLFFPLGAILFTQPCPAYMLEPIASEAVCDKGDGKTKSPAVAMPRVAAAAALLSEEIARRIAAIPKKQTAEGRRIEEAAADAALLRRCESATAHPVSAWTHVIDAFVAWLSRDRTDEKPNALSIAHGKDSDDNENDDGDRDIDDKDDETTNMLLSNDGARQPDHPNSAASTASHFLGPLACMGIDIYAITTHPENAHLIGCCTHTPPLIEADCAYGDWRFVVTMERDVDCTGGILFIERAVHAPTGASIDARCDLRCQNTSRGVRALLFSFFQSGQTSLSAFLHGVFAPFDRVADVLHAHGWDTGGKRFLWSDAHSALYPQRLACTRNDGVVVHLFWWSGTLVASGLEYGPHIKLAGQPASAYGPDPDPDTALQDGDDNSDGDDNHDDDDGDDDFGFVGTKRDDDRAWLVDNGYIAPWVFAARWGKRPRDCPTLLLDPTRGTDGDLIMRMNAVADQIVRQHGINAGDTAARAYGHSRLNGWTCQAALNGMLTGTRSWRLAMRDRSIVSGERYIDPDRGLYANWMVVCDMLPLGNRDDVTVRTTGLPFVRFQGHLLGVDERAASGPVQQAHVVVLLCEPLEPPVYAHQQRPMPPADGEQSRVAAMIHALSDNGKDPKVPASDVALHPITAYYRQRCVDSHGGPKVLAVLHEASSTPQGAGTSGEFVAAIEWLMAEFETCAQTFGANAADAVPSSSAWTLEIAW</sequence>
<dbReference type="RefSeq" id="YP_009119341.1">
    <property type="nucleotide sequence ID" value="NC_026440.1"/>
</dbReference>
<dbReference type="Proteomes" id="UP000202511">
    <property type="component" value="Segment"/>
</dbReference>
<feature type="compositionally biased region" description="Acidic residues" evidence="1">
    <location>
        <begin position="408"/>
        <end position="428"/>
    </location>
</feature>
<name>A0A0B5J8J1_9VIRU</name>
<accession>A0A0B5J8J1</accession>